<sequence>MVHYFIYAKDFSGSTEGVKYYHENGLKTLEQFQEDEKKIKEELLVGTEPQADWATLYLHWGDACWEVDEKTARDAYDDCACNWMMATDPESLIEYLKENYIADKDNKIKLMYIVTSGIIDKESVMKCFEANKDICYERVVFHAFNEDPEKIDLTVAASFFKGSCLVYQNGELCNSNDILKNFNHDNVKSDNFTTEEHQLENYIKLMIINESNLS</sequence>
<evidence type="ECO:0000313" key="1">
    <source>
        <dbReference type="EMBL" id="AFN42304.1"/>
    </source>
</evidence>
<dbReference type="EMBL" id="EF710636">
    <property type="protein sequence ID" value="AFN42304.1"/>
    <property type="molecule type" value="Genomic_DNA"/>
</dbReference>
<organism evidence="1">
    <name type="scientific">Cotesia sesamiae Mombasa bracovirus</name>
    <dbReference type="NCBI Taxonomy" id="452649"/>
    <lineage>
        <taxon>Viruses</taxon>
        <taxon>Viruses incertae sedis</taxon>
        <taxon>Polydnaviriformidae</taxon>
        <taxon>Bracoviriform</taxon>
        <taxon>Cotesia sesamiae bracovirus</taxon>
    </lineage>
</organism>
<name>I6WTQ7_9VIRU</name>
<gene>
    <name evidence="1" type="ORF">CsmBV_7.5</name>
</gene>
<accession>I6WTQ7</accession>
<reference evidence="1" key="1">
    <citation type="submission" date="2012-07" db="EMBL/GenBank/DDBJ databases">
        <title>Bracovirus Evolution: Comparative Genomics of Multiple Viral and Proviral Genomes.</title>
        <authorList>
            <person name="Desjardins C.A."/>
            <person name="Gundersen-Rindal D.E."/>
            <person name="Hostetler J.B."/>
            <person name="Tallon L.J."/>
            <person name="Utterback T.R."/>
            <person name="Fuester R.W."/>
            <person name="Schatz M.C."/>
            <person name="Pedroni M.J."/>
            <person name="Fadrosh D.W."/>
            <person name="Haas B.J."/>
            <person name="Toms B.S."/>
            <person name="Chen D."/>
            <person name="Nene V."/>
        </authorList>
    </citation>
    <scope>NUCLEOTIDE SEQUENCE</scope>
</reference>
<protein>
    <submittedName>
        <fullName evidence="1">Uncharacterized protein</fullName>
    </submittedName>
</protein>
<proteinExistence type="predicted"/>